<dbReference type="InterPro" id="IPR009081">
    <property type="entry name" value="PP-bd_ACP"/>
</dbReference>
<dbReference type="Proteomes" id="UP001239522">
    <property type="component" value="Chromosome"/>
</dbReference>
<sequence>MSTRVPCTPYQWMQLLGTRLSSDPYSGFLGRALDLGPGLSVADGRLIAERLLRRHAALRVRFLDEEGHIAQDVRPWSALPAGLSVPDPLPGPPVAAVPELPLQTVFPEPPDPFGDRPAQARLVTDTAGHLWLCLLVHHAQVDAHSMGRLVASAAEEAAAVATTPGPAPAPAAESTATEAYTTAVRALNARSAEDCAGAAEYWREQYGHHTRFADMSAPGPAPRGPARAALSADDVRALMDAGRRLNATPTMLAHTALVALAHRHLPDSVVPVGVPMSLRDLDGVGFDDVGLCINVLPAVVPVPEGASLTGLLAAVRRKIVELQEFKYLPLWRTIELSGLRRSDLAHRQTTMFAVTLAVHIRRTDAVSETAATLVSAAPPVPGMHLDVSLAPGGGTVALAWRPDSPPLRPPDELLAEYVAVLRQLAADATAPVAALPAGPGAPPDFADRETVLAAVLNGVEEVTGAPADAERSFFDAGGNSMTVARLAALLRRKGLRLKVRDIFEQPVPEDLSAVLAERHAARTPA</sequence>
<dbReference type="InterPro" id="IPR020806">
    <property type="entry name" value="PKS_PP-bd"/>
</dbReference>
<feature type="domain" description="Carrier" evidence="4">
    <location>
        <begin position="443"/>
        <end position="519"/>
    </location>
</feature>
<comment type="cofactor">
    <cofactor evidence="1">
        <name>pantetheine 4'-phosphate</name>
        <dbReference type="ChEBI" id="CHEBI:47942"/>
    </cofactor>
</comment>
<dbReference type="InterPro" id="IPR001242">
    <property type="entry name" value="Condensation_dom"/>
</dbReference>
<keyword evidence="3" id="KW-0597">Phosphoprotein</keyword>
<dbReference type="PROSITE" id="PS50075">
    <property type="entry name" value="CARRIER"/>
    <property type="match status" value="1"/>
</dbReference>
<dbReference type="PROSITE" id="PS00012">
    <property type="entry name" value="PHOSPHOPANTETHEINE"/>
    <property type="match status" value="1"/>
</dbReference>
<dbReference type="SUPFAM" id="SSF47336">
    <property type="entry name" value="ACP-like"/>
    <property type="match status" value="1"/>
</dbReference>
<accession>A0ABY9HBU1</accession>
<evidence type="ECO:0000256" key="1">
    <source>
        <dbReference type="ARBA" id="ARBA00001957"/>
    </source>
</evidence>
<dbReference type="SMART" id="SM00823">
    <property type="entry name" value="PKS_PP"/>
    <property type="match status" value="1"/>
</dbReference>
<evidence type="ECO:0000313" key="6">
    <source>
        <dbReference type="Proteomes" id="UP001239522"/>
    </source>
</evidence>
<name>A0ABY9HBU1_9ACTN</name>
<evidence type="ECO:0000313" key="5">
    <source>
        <dbReference type="EMBL" id="WLQ31988.1"/>
    </source>
</evidence>
<dbReference type="InterPro" id="IPR036736">
    <property type="entry name" value="ACP-like_sf"/>
</dbReference>
<dbReference type="Pfam" id="PF00550">
    <property type="entry name" value="PP-binding"/>
    <property type="match status" value="1"/>
</dbReference>
<dbReference type="SUPFAM" id="SSF52777">
    <property type="entry name" value="CoA-dependent acyltransferases"/>
    <property type="match status" value="2"/>
</dbReference>
<dbReference type="Pfam" id="PF00668">
    <property type="entry name" value="Condensation"/>
    <property type="match status" value="1"/>
</dbReference>
<protein>
    <submittedName>
        <fullName evidence="5">Condensation domain-containing protein</fullName>
    </submittedName>
</protein>
<keyword evidence="2" id="KW-0596">Phosphopantetheine</keyword>
<evidence type="ECO:0000256" key="2">
    <source>
        <dbReference type="ARBA" id="ARBA00022450"/>
    </source>
</evidence>
<dbReference type="EMBL" id="CP120997">
    <property type="protein sequence ID" value="WLQ31988.1"/>
    <property type="molecule type" value="Genomic_DNA"/>
</dbReference>
<gene>
    <name evidence="5" type="ORF">P8A18_00385</name>
</gene>
<evidence type="ECO:0000256" key="3">
    <source>
        <dbReference type="ARBA" id="ARBA00022553"/>
    </source>
</evidence>
<keyword evidence="6" id="KW-1185">Reference proteome</keyword>
<dbReference type="InterPro" id="IPR023213">
    <property type="entry name" value="CAT-like_dom_sf"/>
</dbReference>
<dbReference type="InterPro" id="IPR006162">
    <property type="entry name" value="Ppantetheine_attach_site"/>
</dbReference>
<organism evidence="5 6">
    <name type="scientific">Streptomyces castrisilvae</name>
    <dbReference type="NCBI Taxonomy" id="3033811"/>
    <lineage>
        <taxon>Bacteria</taxon>
        <taxon>Bacillati</taxon>
        <taxon>Actinomycetota</taxon>
        <taxon>Actinomycetes</taxon>
        <taxon>Kitasatosporales</taxon>
        <taxon>Streptomycetaceae</taxon>
        <taxon>Streptomyces</taxon>
    </lineage>
</organism>
<reference evidence="5 6" key="1">
    <citation type="submission" date="2023-03" db="EMBL/GenBank/DDBJ databases">
        <title>Isolation and description of six Streptomyces strains from soil environments, able to metabolize different microbial glucans.</title>
        <authorList>
            <person name="Widen T."/>
            <person name="Larsbrink J."/>
        </authorList>
    </citation>
    <scope>NUCLEOTIDE SEQUENCE [LARGE SCALE GENOMIC DNA]</scope>
    <source>
        <strain evidence="5 6">Mut1</strain>
    </source>
</reference>
<proteinExistence type="predicted"/>
<dbReference type="Gene3D" id="1.10.1200.10">
    <property type="entry name" value="ACP-like"/>
    <property type="match status" value="1"/>
</dbReference>
<evidence type="ECO:0000259" key="4">
    <source>
        <dbReference type="PROSITE" id="PS50075"/>
    </source>
</evidence>
<dbReference type="RefSeq" id="WP_306050608.1">
    <property type="nucleotide sequence ID" value="NZ_CP120997.1"/>
</dbReference>
<dbReference type="PANTHER" id="PTHR45527">
    <property type="entry name" value="NONRIBOSOMAL PEPTIDE SYNTHETASE"/>
    <property type="match status" value="1"/>
</dbReference>
<dbReference type="Gene3D" id="3.30.559.10">
    <property type="entry name" value="Chloramphenicol acetyltransferase-like domain"/>
    <property type="match status" value="1"/>
</dbReference>
<dbReference type="PANTHER" id="PTHR45527:SF1">
    <property type="entry name" value="FATTY ACID SYNTHASE"/>
    <property type="match status" value="1"/>
</dbReference>
<dbReference type="Gene3D" id="3.30.559.30">
    <property type="entry name" value="Nonribosomal peptide synthetase, condensation domain"/>
    <property type="match status" value="1"/>
</dbReference>